<protein>
    <recommendedName>
        <fullName evidence="4">Transmembrane protein</fullName>
    </recommendedName>
</protein>
<feature type="transmembrane region" description="Helical" evidence="1">
    <location>
        <begin position="71"/>
        <end position="104"/>
    </location>
</feature>
<keyword evidence="1" id="KW-0472">Membrane</keyword>
<evidence type="ECO:0000313" key="3">
    <source>
        <dbReference type="Proteomes" id="UP000015102"/>
    </source>
</evidence>
<proteinExistence type="predicted"/>
<evidence type="ECO:0008006" key="4">
    <source>
        <dbReference type="Google" id="ProtNLM"/>
    </source>
</evidence>
<organism evidence="2 3">
    <name type="scientific">Megaselia scalaris</name>
    <name type="common">Humpbacked fly</name>
    <name type="synonym">Phora scalaris</name>
    <dbReference type="NCBI Taxonomy" id="36166"/>
    <lineage>
        <taxon>Eukaryota</taxon>
        <taxon>Metazoa</taxon>
        <taxon>Ecdysozoa</taxon>
        <taxon>Arthropoda</taxon>
        <taxon>Hexapoda</taxon>
        <taxon>Insecta</taxon>
        <taxon>Pterygota</taxon>
        <taxon>Neoptera</taxon>
        <taxon>Endopterygota</taxon>
        <taxon>Diptera</taxon>
        <taxon>Brachycera</taxon>
        <taxon>Muscomorpha</taxon>
        <taxon>Platypezoidea</taxon>
        <taxon>Phoridae</taxon>
        <taxon>Megaseliini</taxon>
        <taxon>Megaselia</taxon>
    </lineage>
</organism>
<evidence type="ECO:0000256" key="1">
    <source>
        <dbReference type="SAM" id="Phobius"/>
    </source>
</evidence>
<accession>T1GJF7</accession>
<dbReference type="HOGENOM" id="CLU_2148712_0_0_1"/>
<dbReference type="EMBL" id="CAQQ02139367">
    <property type="status" value="NOT_ANNOTATED_CDS"/>
    <property type="molecule type" value="Genomic_DNA"/>
</dbReference>
<keyword evidence="3" id="KW-1185">Reference proteome</keyword>
<keyword evidence="1" id="KW-1133">Transmembrane helix</keyword>
<reference evidence="3" key="1">
    <citation type="submission" date="2013-02" db="EMBL/GenBank/DDBJ databases">
        <authorList>
            <person name="Hughes D."/>
        </authorList>
    </citation>
    <scope>NUCLEOTIDE SEQUENCE</scope>
    <source>
        <strain>Durham</strain>
        <strain evidence="3">NC isolate 2 -- Noor lab</strain>
    </source>
</reference>
<dbReference type="Proteomes" id="UP000015102">
    <property type="component" value="Unassembled WGS sequence"/>
</dbReference>
<evidence type="ECO:0000313" key="2">
    <source>
        <dbReference type="EnsemblMetazoa" id="MESCA003603-PA"/>
    </source>
</evidence>
<dbReference type="EnsemblMetazoa" id="MESCA003603-RA">
    <property type="protein sequence ID" value="MESCA003603-PA"/>
    <property type="gene ID" value="MESCA003603"/>
</dbReference>
<dbReference type="EMBL" id="CAQQ02139364">
    <property type="status" value="NOT_ANNOTATED_CDS"/>
    <property type="molecule type" value="Genomic_DNA"/>
</dbReference>
<reference evidence="2" key="2">
    <citation type="submission" date="2015-06" db="UniProtKB">
        <authorList>
            <consortium name="EnsemblMetazoa"/>
        </authorList>
    </citation>
    <scope>IDENTIFICATION</scope>
</reference>
<feature type="transmembrane region" description="Helical" evidence="1">
    <location>
        <begin position="29"/>
        <end position="51"/>
    </location>
</feature>
<keyword evidence="1" id="KW-0812">Transmembrane</keyword>
<dbReference type="AlphaFoldDB" id="T1GJF7"/>
<dbReference type="EMBL" id="CAQQ02139365">
    <property type="status" value="NOT_ANNOTATED_CDS"/>
    <property type="molecule type" value="Genomic_DNA"/>
</dbReference>
<dbReference type="EMBL" id="CAQQ02139366">
    <property type="status" value="NOT_ANNOTATED_CDS"/>
    <property type="molecule type" value="Genomic_DNA"/>
</dbReference>
<sequence length="112" mass="11400">MGCCYNKFAVKNRTSTSARNTIGSLEPTGIILLISEGFGVVAFVVVNISVVEGTGDGVGEVVVFIVVEDSGHGVVVSVGGSVVVDVLVVVGGGVVVFSVVVEVYRDLAVNSQ</sequence>
<name>T1GJF7_MEGSC</name>